<dbReference type="AlphaFoldDB" id="A0A1A0VZE5"/>
<name>A0A1A0VZE5_9MYCO</name>
<comment type="subcellular location">
    <subcellularLocation>
        <location evidence="1">Cell membrane</location>
        <topology evidence="1">Multi-pass membrane protein</topology>
    </subcellularLocation>
</comment>
<feature type="transmembrane region" description="Helical" evidence="7">
    <location>
        <begin position="771"/>
        <end position="789"/>
    </location>
</feature>
<dbReference type="NCBIfam" id="TIGR00833">
    <property type="entry name" value="actII"/>
    <property type="match status" value="1"/>
</dbReference>
<feature type="transmembrane region" description="Helical" evidence="7">
    <location>
        <begin position="388"/>
        <end position="406"/>
    </location>
</feature>
<feature type="transmembrane region" description="Helical" evidence="7">
    <location>
        <begin position="830"/>
        <end position="854"/>
    </location>
</feature>
<evidence type="ECO:0000259" key="8">
    <source>
        <dbReference type="Pfam" id="PF03176"/>
    </source>
</evidence>
<feature type="transmembrane region" description="Helical" evidence="7">
    <location>
        <begin position="796"/>
        <end position="818"/>
    </location>
</feature>
<comment type="caution">
    <text evidence="9">The sequence shown here is derived from an EMBL/GenBank/DDBJ whole genome shotgun (WGS) entry which is preliminary data.</text>
</comment>
<evidence type="ECO:0000256" key="5">
    <source>
        <dbReference type="ARBA" id="ARBA00022989"/>
    </source>
</evidence>
<dbReference type="PANTHER" id="PTHR33406">
    <property type="entry name" value="MEMBRANE PROTEIN MJ1562-RELATED"/>
    <property type="match status" value="1"/>
</dbReference>
<evidence type="ECO:0000256" key="2">
    <source>
        <dbReference type="ARBA" id="ARBA00010157"/>
    </source>
</evidence>
<feature type="transmembrane region" description="Helical" evidence="7">
    <location>
        <begin position="336"/>
        <end position="357"/>
    </location>
</feature>
<feature type="transmembrane region" description="Helical" evidence="7">
    <location>
        <begin position="200"/>
        <end position="219"/>
    </location>
</feature>
<evidence type="ECO:0000313" key="10">
    <source>
        <dbReference type="Proteomes" id="UP000091914"/>
    </source>
</evidence>
<feature type="transmembrane region" description="Helical" evidence="7">
    <location>
        <begin position="28"/>
        <end position="47"/>
    </location>
</feature>
<dbReference type="InterPro" id="IPR004869">
    <property type="entry name" value="MMPL_dom"/>
</dbReference>
<reference evidence="9 10" key="1">
    <citation type="submission" date="2016-06" db="EMBL/GenBank/DDBJ databases">
        <authorList>
            <person name="Kjaerup R.B."/>
            <person name="Dalgaard T.S."/>
            <person name="Juul-Madsen H.R."/>
        </authorList>
    </citation>
    <scope>NUCLEOTIDE SEQUENCE [LARGE SCALE GENOMIC DNA]</scope>
    <source>
        <strain evidence="9 10">852002-51834_SCH5396731</strain>
    </source>
</reference>
<sequence length="958" mass="104514">MPGAVRVRHNNVDIKVRKPFLARTIRKFAVPVVVAWIGLMVVLNVTVPQLEPVTEANRGPLVPVDAPSSQALIHIGEVFHESDSNSLVMVVLEGDHKLDEADHHFYDDLIAKLQRDKHVQYVMNLWGQGTTAAGVQSNDGRASYTLVRTAGDLGSAVSDESIKAVRDLVSQAKTPPGLKVYVSGSAPLSADMLQAGNESLVMIMFVTIVLITVMLLVVYRSMKTAFLVLFMVMLELNCGRGIVSLLAFHKLIGISEFASNLLVSLILGAGTDYAIFLIGRYHEARHAGEDRETAYYSAVNGVSHVILGSGLAVAGATFCLKFTRLNYFNTCGIPCAVAMLTAVAAALTFGPAVLALGSRMGIFEPKHRAGAGIWRKVGTLAVRWPGRVLLASCVVVLVGSLTLPTYHPNYDDRIYIADDSPSKQGYAASDRHFPVSRLNGDMLMVESDHDMRNSTDMIALDRVARSVFHTPGVGLIQSVTRPLGTPLEHSSFTYTMGSTGTKIKEILPFLTDLNTRLTEMADITERMTGLMRHQQELTSQQAGAAHIAAEAAKGMKDVTDAMRDNIADFDDVWRPIRSYFYWEKHCFDIPLCWSLRSLFDLTDKFDQLDEQMDKNLKAAMIQDSVMPQLVELLGRNVGQLEQLHQVIMAEHSTIAPQLAQLDELSRQMMDLGYAFDSAKNDEFFYLPPDAFNNPSFRIDLKFFMSPDGKAARYMVYHDGEALTEDGIHHDQAYLPAAEEALKGTTLAGAHVYLGGAATTYWDIQDAAATDLIIAATAAFALIFLVMLLITRSMIAALVIIGTVAFSYSGAFGLSVLIWQHLLGIPISWLGLPLTFIILVAVGSDYNLLLVARYLEESKAGLNTGLIRAVANSGKVVTTAGLVFAVTMMAMVSGKLVSVGEMGSTIGIGLLLDTLIVRSFITPALARLLGPFFWWPRLIRARPARAAGRVAPAEYAGVR</sequence>
<keyword evidence="6 7" id="KW-0472">Membrane</keyword>
<protein>
    <recommendedName>
        <fullName evidence="8">Membrane transport protein MMPL domain-containing protein</fullName>
    </recommendedName>
</protein>
<feature type="transmembrane region" description="Helical" evidence="7">
    <location>
        <begin position="261"/>
        <end position="281"/>
    </location>
</feature>
<comment type="similarity">
    <text evidence="2">Belongs to the resistance-nodulation-cell division (RND) (TC 2.A.6) family. MmpL subfamily.</text>
</comment>
<evidence type="ECO:0000256" key="3">
    <source>
        <dbReference type="ARBA" id="ARBA00022475"/>
    </source>
</evidence>
<dbReference type="FunFam" id="1.20.1640.10:FF:000020">
    <property type="entry name" value="Transmembrane transport protein MmpL10"/>
    <property type="match status" value="1"/>
</dbReference>
<keyword evidence="4 7" id="KW-0812">Transmembrane</keyword>
<keyword evidence="5 7" id="KW-1133">Transmembrane helix</keyword>
<dbReference type="SUPFAM" id="SSF82866">
    <property type="entry name" value="Multidrug efflux transporter AcrB transmembrane domain"/>
    <property type="match status" value="2"/>
</dbReference>
<gene>
    <name evidence="9" type="ORF">A5760_24345</name>
</gene>
<evidence type="ECO:0000256" key="1">
    <source>
        <dbReference type="ARBA" id="ARBA00004651"/>
    </source>
</evidence>
<evidence type="ECO:0000256" key="4">
    <source>
        <dbReference type="ARBA" id="ARBA00022692"/>
    </source>
</evidence>
<dbReference type="Proteomes" id="UP000091914">
    <property type="component" value="Unassembled WGS sequence"/>
</dbReference>
<dbReference type="Pfam" id="PF03176">
    <property type="entry name" value="MMPL"/>
    <property type="match status" value="2"/>
</dbReference>
<feature type="transmembrane region" description="Helical" evidence="7">
    <location>
        <begin position="915"/>
        <end position="934"/>
    </location>
</feature>
<dbReference type="PANTHER" id="PTHR33406:SF6">
    <property type="entry name" value="MEMBRANE PROTEIN YDGH-RELATED"/>
    <property type="match status" value="1"/>
</dbReference>
<dbReference type="Gene3D" id="1.20.1640.10">
    <property type="entry name" value="Multidrug efflux transporter AcrB transmembrane domain"/>
    <property type="match status" value="2"/>
</dbReference>
<feature type="domain" description="Membrane transport protein MMPL" evidence="8">
    <location>
        <begin position="62"/>
        <end position="387"/>
    </location>
</feature>
<feature type="transmembrane region" description="Helical" evidence="7">
    <location>
        <begin position="875"/>
        <end position="895"/>
    </location>
</feature>
<proteinExistence type="inferred from homology"/>
<accession>A0A1A0VZE5</accession>
<keyword evidence="3" id="KW-1003">Cell membrane</keyword>
<dbReference type="GO" id="GO:0005886">
    <property type="term" value="C:plasma membrane"/>
    <property type="evidence" value="ECO:0007669"/>
    <property type="project" value="UniProtKB-SubCell"/>
</dbReference>
<feature type="domain" description="Membrane transport protein MMPL" evidence="8">
    <location>
        <begin position="660"/>
        <end position="943"/>
    </location>
</feature>
<dbReference type="InterPro" id="IPR050545">
    <property type="entry name" value="Mycobact_MmpL"/>
</dbReference>
<organism evidence="9 10">
    <name type="scientific">Mycobacterium colombiense</name>
    <dbReference type="NCBI Taxonomy" id="339268"/>
    <lineage>
        <taxon>Bacteria</taxon>
        <taxon>Bacillati</taxon>
        <taxon>Actinomycetota</taxon>
        <taxon>Actinomycetes</taxon>
        <taxon>Mycobacteriales</taxon>
        <taxon>Mycobacteriaceae</taxon>
        <taxon>Mycobacterium</taxon>
        <taxon>Mycobacterium avium complex (MAC)</taxon>
    </lineage>
</organism>
<evidence type="ECO:0000256" key="6">
    <source>
        <dbReference type="ARBA" id="ARBA00023136"/>
    </source>
</evidence>
<feature type="transmembrane region" description="Helical" evidence="7">
    <location>
        <begin position="226"/>
        <end position="249"/>
    </location>
</feature>
<feature type="transmembrane region" description="Helical" evidence="7">
    <location>
        <begin position="293"/>
        <end position="316"/>
    </location>
</feature>
<evidence type="ECO:0000313" key="9">
    <source>
        <dbReference type="EMBL" id="OBB88569.1"/>
    </source>
</evidence>
<dbReference type="InterPro" id="IPR004707">
    <property type="entry name" value="MmpL_fam"/>
</dbReference>
<dbReference type="EMBL" id="LZSX01000008">
    <property type="protein sequence ID" value="OBB88569.1"/>
    <property type="molecule type" value="Genomic_DNA"/>
</dbReference>
<evidence type="ECO:0000256" key="7">
    <source>
        <dbReference type="SAM" id="Phobius"/>
    </source>
</evidence>